<evidence type="ECO:0000256" key="9">
    <source>
        <dbReference type="ARBA" id="ARBA00022963"/>
    </source>
</evidence>
<keyword evidence="6" id="KW-0479">Metal-binding</keyword>
<evidence type="ECO:0000256" key="14">
    <source>
        <dbReference type="ARBA" id="ARBA00026104"/>
    </source>
</evidence>
<feature type="compositionally biased region" description="Low complexity" evidence="15">
    <location>
        <begin position="47"/>
        <end position="58"/>
    </location>
</feature>
<dbReference type="PANTHER" id="PTHR45792">
    <property type="entry name" value="DIACYLGLYCEROL LIPASE HOMOLOG-RELATED"/>
    <property type="match status" value="1"/>
</dbReference>
<accession>A0A9W7AEL6</accession>
<dbReference type="Proteomes" id="UP001165082">
    <property type="component" value="Unassembled WGS sequence"/>
</dbReference>
<evidence type="ECO:0000313" key="17">
    <source>
        <dbReference type="EMBL" id="GMH70514.1"/>
    </source>
</evidence>
<gene>
    <name evidence="17" type="ORF">TrRE_jg11262</name>
</gene>
<protein>
    <recommendedName>
        <fullName evidence="14">sn-1-specific diacylglycerol lipase</fullName>
        <ecNumber evidence="14">3.1.1.116</ecNumber>
    </recommendedName>
</protein>
<evidence type="ECO:0000256" key="3">
    <source>
        <dbReference type="ARBA" id="ARBA00022475"/>
    </source>
</evidence>
<organism evidence="17 18">
    <name type="scientific">Triparma retinervis</name>
    <dbReference type="NCBI Taxonomy" id="2557542"/>
    <lineage>
        <taxon>Eukaryota</taxon>
        <taxon>Sar</taxon>
        <taxon>Stramenopiles</taxon>
        <taxon>Ochrophyta</taxon>
        <taxon>Bolidophyceae</taxon>
        <taxon>Parmales</taxon>
        <taxon>Triparmaceae</taxon>
        <taxon>Triparma</taxon>
    </lineage>
</organism>
<comment type="cofactor">
    <cofactor evidence="1">
        <name>Ca(2+)</name>
        <dbReference type="ChEBI" id="CHEBI:29108"/>
    </cofactor>
</comment>
<proteinExistence type="predicted"/>
<keyword evidence="9" id="KW-0442">Lipid degradation</keyword>
<keyword evidence="4" id="KW-0597">Phosphoprotein</keyword>
<keyword evidence="12" id="KW-0472">Membrane</keyword>
<dbReference type="GO" id="GO:0005886">
    <property type="term" value="C:plasma membrane"/>
    <property type="evidence" value="ECO:0007669"/>
    <property type="project" value="UniProtKB-SubCell"/>
</dbReference>
<comment type="catalytic activity">
    <reaction evidence="13">
        <text>a 1,2-diacyl-sn-glycerol + H2O = a 2-acylglycerol + a fatty acid + H(+)</text>
        <dbReference type="Rhea" id="RHEA:33275"/>
        <dbReference type="ChEBI" id="CHEBI:15377"/>
        <dbReference type="ChEBI" id="CHEBI:15378"/>
        <dbReference type="ChEBI" id="CHEBI:17389"/>
        <dbReference type="ChEBI" id="CHEBI:17815"/>
        <dbReference type="ChEBI" id="CHEBI:28868"/>
        <dbReference type="EC" id="3.1.1.116"/>
    </reaction>
    <physiologicalReaction direction="left-to-right" evidence="13">
        <dbReference type="Rhea" id="RHEA:33276"/>
    </physiologicalReaction>
</comment>
<evidence type="ECO:0000256" key="12">
    <source>
        <dbReference type="ARBA" id="ARBA00023136"/>
    </source>
</evidence>
<evidence type="ECO:0000256" key="11">
    <source>
        <dbReference type="ARBA" id="ARBA00023098"/>
    </source>
</evidence>
<comment type="caution">
    <text evidence="17">The sequence shown here is derived from an EMBL/GenBank/DDBJ whole genome shotgun (WGS) entry which is preliminary data.</text>
</comment>
<evidence type="ECO:0000313" key="18">
    <source>
        <dbReference type="Proteomes" id="UP001165082"/>
    </source>
</evidence>
<feature type="region of interest" description="Disordered" evidence="15">
    <location>
        <begin position="33"/>
        <end position="64"/>
    </location>
</feature>
<dbReference type="Gene3D" id="3.40.50.1820">
    <property type="entry name" value="alpha/beta hydrolase"/>
    <property type="match status" value="1"/>
</dbReference>
<evidence type="ECO:0000256" key="4">
    <source>
        <dbReference type="ARBA" id="ARBA00022553"/>
    </source>
</evidence>
<evidence type="ECO:0000256" key="8">
    <source>
        <dbReference type="ARBA" id="ARBA00022837"/>
    </source>
</evidence>
<dbReference type="GO" id="GO:0016042">
    <property type="term" value="P:lipid catabolic process"/>
    <property type="evidence" value="ECO:0007669"/>
    <property type="project" value="UniProtKB-KW"/>
</dbReference>
<evidence type="ECO:0000256" key="1">
    <source>
        <dbReference type="ARBA" id="ARBA00001913"/>
    </source>
</evidence>
<keyword evidence="11" id="KW-0443">Lipid metabolism</keyword>
<evidence type="ECO:0000256" key="13">
    <source>
        <dbReference type="ARBA" id="ARBA00024531"/>
    </source>
</evidence>
<sequence length="379" mass="41286">MSAISDTLSLFRTELVPVSEELTLPLLFTARSTISNSPTHGPPSSSPPLSLKKLIPSTDRSRRHDTSRYIRHALGTYGEKGLKFLGILPYASTSSNIEGYMRLTNTLSRGSIVSTDFEGALFQPGYVLSVDEGERAVVLAVRGTIWPHDFLTDLVCKAEELPRGFAGVGGGGEGAAQHAHSGMMKSAVGLAGKLRAMILSLCNNRKYEEYKLVLTGHSLGAGVACLMAAIFLSPETHPDLALPAEVAGRIKCYGYGTPAILTRGVCEKLRGRVTTVVVGMDMVPRFSLRSFRMLRDCVLDELTNEKGGVRSRSELLSRAEDMPVLLPAGTVIWVDEFSEGQDAYVKDNGEFDVMGMDTSFASHMPQNYYSIVKDRWLND</sequence>
<keyword evidence="5" id="KW-0812">Transmembrane</keyword>
<dbReference type="EMBL" id="BRXZ01001409">
    <property type="protein sequence ID" value="GMH70514.1"/>
    <property type="molecule type" value="Genomic_DNA"/>
</dbReference>
<evidence type="ECO:0000256" key="2">
    <source>
        <dbReference type="ARBA" id="ARBA00004651"/>
    </source>
</evidence>
<evidence type="ECO:0000256" key="7">
    <source>
        <dbReference type="ARBA" id="ARBA00022801"/>
    </source>
</evidence>
<dbReference type="GO" id="GO:0046872">
    <property type="term" value="F:metal ion binding"/>
    <property type="evidence" value="ECO:0007669"/>
    <property type="project" value="UniProtKB-KW"/>
</dbReference>
<dbReference type="Pfam" id="PF01764">
    <property type="entry name" value="Lipase_3"/>
    <property type="match status" value="1"/>
</dbReference>
<dbReference type="InterPro" id="IPR052214">
    <property type="entry name" value="DAG_Lipase-Related"/>
</dbReference>
<dbReference type="SUPFAM" id="SSF53474">
    <property type="entry name" value="alpha/beta-Hydrolases"/>
    <property type="match status" value="1"/>
</dbReference>
<dbReference type="CDD" id="cd00519">
    <property type="entry name" value="Lipase_3"/>
    <property type="match status" value="1"/>
</dbReference>
<evidence type="ECO:0000256" key="6">
    <source>
        <dbReference type="ARBA" id="ARBA00022723"/>
    </source>
</evidence>
<evidence type="ECO:0000256" key="10">
    <source>
        <dbReference type="ARBA" id="ARBA00022989"/>
    </source>
</evidence>
<dbReference type="AlphaFoldDB" id="A0A9W7AEL6"/>
<dbReference type="PANTHER" id="PTHR45792:SF8">
    <property type="entry name" value="DIACYLGLYCEROL LIPASE-ALPHA"/>
    <property type="match status" value="1"/>
</dbReference>
<evidence type="ECO:0000259" key="16">
    <source>
        <dbReference type="Pfam" id="PF01764"/>
    </source>
</evidence>
<dbReference type="InterPro" id="IPR029058">
    <property type="entry name" value="AB_hydrolase_fold"/>
</dbReference>
<dbReference type="OrthoDB" id="438440at2759"/>
<feature type="domain" description="Fungal lipase-type" evidence="16">
    <location>
        <begin position="138"/>
        <end position="289"/>
    </location>
</feature>
<name>A0A9W7AEL6_9STRA</name>
<dbReference type="EC" id="3.1.1.116" evidence="14"/>
<keyword evidence="10" id="KW-1133">Transmembrane helix</keyword>
<dbReference type="GO" id="GO:0016298">
    <property type="term" value="F:lipase activity"/>
    <property type="evidence" value="ECO:0007669"/>
    <property type="project" value="TreeGrafter"/>
</dbReference>
<keyword evidence="18" id="KW-1185">Reference proteome</keyword>
<reference evidence="17" key="1">
    <citation type="submission" date="2022-07" db="EMBL/GenBank/DDBJ databases">
        <title>Genome analysis of Parmales, a sister group of diatoms, reveals the evolutionary specialization of diatoms from phago-mixotrophs to photoautotrophs.</title>
        <authorList>
            <person name="Ban H."/>
            <person name="Sato S."/>
            <person name="Yoshikawa S."/>
            <person name="Kazumasa Y."/>
            <person name="Nakamura Y."/>
            <person name="Ichinomiya M."/>
            <person name="Saitoh K."/>
            <person name="Sato N."/>
            <person name="Blanc-Mathieu R."/>
            <person name="Endo H."/>
            <person name="Kuwata A."/>
            <person name="Ogata H."/>
        </authorList>
    </citation>
    <scope>NUCLEOTIDE SEQUENCE</scope>
</reference>
<keyword evidence="3" id="KW-1003">Cell membrane</keyword>
<keyword evidence="8" id="KW-0106">Calcium</keyword>
<dbReference type="InterPro" id="IPR002921">
    <property type="entry name" value="Fungal_lipase-type"/>
</dbReference>
<keyword evidence="7" id="KW-0378">Hydrolase</keyword>
<evidence type="ECO:0000256" key="5">
    <source>
        <dbReference type="ARBA" id="ARBA00022692"/>
    </source>
</evidence>
<comment type="subcellular location">
    <subcellularLocation>
        <location evidence="2">Cell membrane</location>
        <topology evidence="2">Multi-pass membrane protein</topology>
    </subcellularLocation>
</comment>
<evidence type="ECO:0000256" key="15">
    <source>
        <dbReference type="SAM" id="MobiDB-lite"/>
    </source>
</evidence>